<dbReference type="KEGG" id="msub:BK009_06115"/>
<sequence>MSIINKLTRYKLFLEEERPNLVEELFQYYHREETDEVVQEVGDFEKGNPKKVNFIRYDNPYEAYLTAQIQLDEALIPILNQHISFLEDGDDVDLVLESLEHSIYRVKKQTYTNVEDWEKLLDHLTEDQMEKIEINPKGPGDLLLKELIWIRNYETRWMKNEDH</sequence>
<accession>A0A2H4VCL0</accession>
<dbReference type="RefSeq" id="WP_100905816.1">
    <property type="nucleotide sequence ID" value="NZ_CP017766.1"/>
</dbReference>
<evidence type="ECO:0000313" key="2">
    <source>
        <dbReference type="EMBL" id="AUB60297.1"/>
    </source>
</evidence>
<dbReference type="OrthoDB" id="70671at2157"/>
<organism evidence="1 4">
    <name type="scientific">Methanobacterium subterraneum</name>
    <dbReference type="NCBI Taxonomy" id="59277"/>
    <lineage>
        <taxon>Archaea</taxon>
        <taxon>Methanobacteriati</taxon>
        <taxon>Methanobacteriota</taxon>
        <taxon>Methanomada group</taxon>
        <taxon>Methanobacteria</taxon>
        <taxon>Methanobacteriales</taxon>
        <taxon>Methanobacteriaceae</taxon>
        <taxon>Methanobacterium</taxon>
    </lineage>
</organism>
<dbReference type="Proteomes" id="UP000232631">
    <property type="component" value="Chromosome"/>
</dbReference>
<dbReference type="EMBL" id="CP017766">
    <property type="protein sequence ID" value="AUB55838.1"/>
    <property type="molecule type" value="Genomic_DNA"/>
</dbReference>
<dbReference type="Proteomes" id="UP000232806">
    <property type="component" value="Chromosome"/>
</dbReference>
<accession>A0A2H4VQC6</accession>
<name>A0A2H4VCL0_9EURY</name>
<evidence type="ECO:0000313" key="3">
    <source>
        <dbReference type="Proteomes" id="UP000232631"/>
    </source>
</evidence>
<protein>
    <submittedName>
        <fullName evidence="1">Uncharacterized protein</fullName>
    </submittedName>
</protein>
<evidence type="ECO:0000313" key="4">
    <source>
        <dbReference type="Proteomes" id="UP000232806"/>
    </source>
</evidence>
<reference evidence="3 4" key="1">
    <citation type="submission" date="2016-10" db="EMBL/GenBank/DDBJ databases">
        <title>Comparative genomics between deep and shallow subseafloor isolates.</title>
        <authorList>
            <person name="Ishii S."/>
            <person name="Miller J.R."/>
            <person name="Sutton G."/>
            <person name="Suzuki S."/>
            <person name="Methe B."/>
            <person name="Inagaki F."/>
            <person name="Imachi H."/>
        </authorList>
    </citation>
    <scope>NUCLEOTIDE SEQUENCE [LARGE SCALE GENOMIC DNA]</scope>
    <source>
        <strain evidence="2 3">A8p</strain>
        <strain evidence="1 4">MO-MB1</strain>
    </source>
</reference>
<dbReference type="AlphaFoldDB" id="A0A2H4VCL0"/>
<dbReference type="GeneID" id="35122687"/>
<proteinExistence type="predicted"/>
<keyword evidence="3" id="KW-1185">Reference proteome</keyword>
<dbReference type="EMBL" id="CP017768">
    <property type="protein sequence ID" value="AUB60297.1"/>
    <property type="molecule type" value="Genomic_DNA"/>
</dbReference>
<evidence type="ECO:0000313" key="1">
    <source>
        <dbReference type="EMBL" id="AUB55838.1"/>
    </source>
</evidence>
<gene>
    <name evidence="1" type="ORF">BK007_07380</name>
    <name evidence="2" type="ORF">BK009_06115</name>
</gene>